<gene>
    <name evidence="3" type="ORF">QBC46DRAFT_277263</name>
</gene>
<dbReference type="InterPro" id="IPR014811">
    <property type="entry name" value="ArgoL1"/>
</dbReference>
<dbReference type="PROSITE" id="PS50822">
    <property type="entry name" value="PIWI"/>
    <property type="match status" value="1"/>
</dbReference>
<dbReference type="InterPro" id="IPR032474">
    <property type="entry name" value="Argonaute_N"/>
</dbReference>
<dbReference type="Pfam" id="PF08699">
    <property type="entry name" value="ArgoL1"/>
    <property type="match status" value="1"/>
</dbReference>
<accession>A0AAN6NKA3</accession>
<dbReference type="SUPFAM" id="SSF101690">
    <property type="entry name" value="PAZ domain"/>
    <property type="match status" value="2"/>
</dbReference>
<reference evidence="4" key="1">
    <citation type="journal article" date="2023" name="Mol. Phylogenet. Evol.">
        <title>Genome-scale phylogeny and comparative genomics of the fungal order Sordariales.</title>
        <authorList>
            <person name="Hensen N."/>
            <person name="Bonometti L."/>
            <person name="Westerberg I."/>
            <person name="Brannstrom I.O."/>
            <person name="Guillou S."/>
            <person name="Cros-Aarteil S."/>
            <person name="Calhoun S."/>
            <person name="Haridas S."/>
            <person name="Kuo A."/>
            <person name="Mondo S."/>
            <person name="Pangilinan J."/>
            <person name="Riley R."/>
            <person name="LaButti K."/>
            <person name="Andreopoulos B."/>
            <person name="Lipzen A."/>
            <person name="Chen C."/>
            <person name="Yan M."/>
            <person name="Daum C."/>
            <person name="Ng V."/>
            <person name="Clum A."/>
            <person name="Steindorff A."/>
            <person name="Ohm R.A."/>
            <person name="Martin F."/>
            <person name="Silar P."/>
            <person name="Natvig D.O."/>
            <person name="Lalanne C."/>
            <person name="Gautier V."/>
            <person name="Ament-Velasquez S.L."/>
            <person name="Kruys A."/>
            <person name="Hutchinson M.I."/>
            <person name="Powell A.J."/>
            <person name="Barry K."/>
            <person name="Miller A.N."/>
            <person name="Grigoriev I.V."/>
            <person name="Debuchy R."/>
            <person name="Gladieux P."/>
            <person name="Hiltunen Thoren M."/>
            <person name="Johannesson H."/>
        </authorList>
    </citation>
    <scope>NUCLEOTIDE SEQUENCE [LARGE SCALE GENOMIC DNA]</scope>
    <source>
        <strain evidence="4">CBS 340.73</strain>
    </source>
</reference>
<protein>
    <submittedName>
        <fullName evidence="3">Ribonuclease H-like domain-containing protein</fullName>
    </submittedName>
</protein>
<evidence type="ECO:0000313" key="4">
    <source>
        <dbReference type="Proteomes" id="UP001303473"/>
    </source>
</evidence>
<dbReference type="InterPro" id="IPR036397">
    <property type="entry name" value="RNaseH_sf"/>
</dbReference>
<dbReference type="Gene3D" id="3.30.420.10">
    <property type="entry name" value="Ribonuclease H-like superfamily/Ribonuclease H"/>
    <property type="match status" value="1"/>
</dbReference>
<evidence type="ECO:0000256" key="1">
    <source>
        <dbReference type="SAM" id="MobiDB-lite"/>
    </source>
</evidence>
<dbReference type="EMBL" id="MU853754">
    <property type="protein sequence ID" value="KAK3945563.1"/>
    <property type="molecule type" value="Genomic_DNA"/>
</dbReference>
<feature type="compositionally biased region" description="Basic and acidic residues" evidence="1">
    <location>
        <begin position="68"/>
        <end position="82"/>
    </location>
</feature>
<feature type="region of interest" description="Disordered" evidence="1">
    <location>
        <begin position="59"/>
        <end position="82"/>
    </location>
</feature>
<dbReference type="Proteomes" id="UP001303473">
    <property type="component" value="Unassembled WGS sequence"/>
</dbReference>
<dbReference type="SMART" id="SM00950">
    <property type="entry name" value="Piwi"/>
    <property type="match status" value="1"/>
</dbReference>
<dbReference type="SUPFAM" id="SSF53098">
    <property type="entry name" value="Ribonuclease H-like"/>
    <property type="match status" value="1"/>
</dbReference>
<dbReference type="AlphaFoldDB" id="A0AAN6NKA3"/>
<feature type="domain" description="Piwi" evidence="2">
    <location>
        <begin position="596"/>
        <end position="913"/>
    </location>
</feature>
<dbReference type="Gene3D" id="3.40.50.2300">
    <property type="match status" value="1"/>
</dbReference>
<dbReference type="SMART" id="SM01163">
    <property type="entry name" value="DUF1785"/>
    <property type="match status" value="1"/>
</dbReference>
<evidence type="ECO:0000259" key="2">
    <source>
        <dbReference type="PROSITE" id="PS50822"/>
    </source>
</evidence>
<proteinExistence type="predicted"/>
<organism evidence="3 4">
    <name type="scientific">Diplogelasinospora grovesii</name>
    <dbReference type="NCBI Taxonomy" id="303347"/>
    <lineage>
        <taxon>Eukaryota</taxon>
        <taxon>Fungi</taxon>
        <taxon>Dikarya</taxon>
        <taxon>Ascomycota</taxon>
        <taxon>Pezizomycotina</taxon>
        <taxon>Sordariomycetes</taxon>
        <taxon>Sordariomycetidae</taxon>
        <taxon>Sordariales</taxon>
        <taxon>Diplogelasinosporaceae</taxon>
        <taxon>Diplogelasinospora</taxon>
    </lineage>
</organism>
<dbReference type="CDD" id="cd04657">
    <property type="entry name" value="Piwi_ago-like"/>
    <property type="match status" value="1"/>
</dbReference>
<dbReference type="GO" id="GO:0003676">
    <property type="term" value="F:nucleic acid binding"/>
    <property type="evidence" value="ECO:0007669"/>
    <property type="project" value="InterPro"/>
</dbReference>
<dbReference type="CDD" id="cd02846">
    <property type="entry name" value="PAZ_argonaute_like"/>
    <property type="match status" value="1"/>
</dbReference>
<dbReference type="Pfam" id="PF16486">
    <property type="entry name" value="ArgoN"/>
    <property type="match status" value="1"/>
</dbReference>
<evidence type="ECO:0000313" key="3">
    <source>
        <dbReference type="EMBL" id="KAK3945563.1"/>
    </source>
</evidence>
<keyword evidence="4" id="KW-1185">Reference proteome</keyword>
<dbReference type="Pfam" id="PF02171">
    <property type="entry name" value="Piwi"/>
    <property type="match status" value="1"/>
</dbReference>
<dbReference type="Gene3D" id="2.170.260.10">
    <property type="entry name" value="paz domain"/>
    <property type="match status" value="1"/>
</dbReference>
<dbReference type="Pfam" id="PF16488">
    <property type="entry name" value="ArgoL2"/>
    <property type="match status" value="1"/>
</dbReference>
<dbReference type="InterPro" id="IPR012337">
    <property type="entry name" value="RNaseH-like_sf"/>
</dbReference>
<comment type="caution">
    <text evidence="3">The sequence shown here is derived from an EMBL/GenBank/DDBJ whole genome shotgun (WGS) entry which is preliminary data.</text>
</comment>
<dbReference type="InterPro" id="IPR045246">
    <property type="entry name" value="Piwi_ago-like"/>
</dbReference>
<dbReference type="InterPro" id="IPR036085">
    <property type="entry name" value="PAZ_dom_sf"/>
</dbReference>
<dbReference type="InterPro" id="IPR003165">
    <property type="entry name" value="Piwi"/>
</dbReference>
<sequence length="946" mass="105231">MGKLSLASSSTEFLPRRPNFGTQGTKTVLWANYFKLNVKALDIYKYSLNVIYGGAATAGSAKQEEEDPKGKKVEKGGKGEAKEAKGKKLGSIIELAMKQFPATPTYASEFKAQVITLGKLKFSNPDGTVEVKYTEAGRSRAETWTVKFNGPESVHVDRLLDYFGTMHDLAGDATFPKFPTEVDAIGIVLGHTPRTDKDAVTIGRGRHFALDEARSEAAPMNSFTVSILRGYFQSVRPATGRLLLNVHVTHAVFRQPIRLDELLGRWGDLKKFYSKTFTNLQPHTKQLENMCDKLHKFLKKSRVRHTVPATRTRPAVTIETPIAGLAHIKDACDKKGGPTETSPKFRFQFPYSGPENVKFFLRRPDSEPATATGLGNLRYDTWVTVNDYWIQKYGVRPNLDLPLVNVGTVNRPMYIPAEQCSVLPGQLVKSKLTPGEQEDMIRFACRFPADNAQSIVTKGRALLALDGNKLLAKFGITVDKELLTVTARELPPPLLNYLRRKSTAISRPEIKDGGWLLRNEQVSQSGRPIAAWSYIHIQAAQHDNAEEVKRAVYSFVEFMESSMGVRIAKQGSPGKICSSKDALPAVFKSLPANTQFVIVVLPDKQSATYNLVKQLGDVTYGIMTVCVQRDMVTKQQGQQGYFANVALKVNLKFGGINQRLTNENELIKGGKTMVVGYDVTHPTNLAAGGGGNAPSMVGLVSSIDSDLAQWPALAWANPPKQEMAESLESKFQSRLELWRSQQKNKGQLPENIIIFRDGVSEGQFNKVLEVELPRLRKACMNLYKASAQPRIALIVSVKRHQTRFFPTDPAHATHRSKSPKEGTVVDRGVTSVRYWDFFLQAHVSLQGTARPAHYTVLLDEIFRPRYGDRAADALEKLTHDMCYLYGRATKAVSICPPAYYADLVCTRARAHQSELYDDASTVKSGGLEQVKARHVHQKLENTMYYI</sequence>
<dbReference type="PANTHER" id="PTHR22891">
    <property type="entry name" value="EUKARYOTIC TRANSLATION INITIATION FACTOR 2C"/>
    <property type="match status" value="1"/>
</dbReference>
<name>A0AAN6NKA3_9PEZI</name>
<dbReference type="InterPro" id="IPR032472">
    <property type="entry name" value="ArgoL2"/>
</dbReference>